<accession>A0A2I1RHB3</accession>
<dbReference type="SUPFAM" id="SSF53448">
    <property type="entry name" value="Nucleotide-diphospho-sugar transferases"/>
    <property type="match status" value="1"/>
</dbReference>
<evidence type="ECO:0000313" key="8">
    <source>
        <dbReference type="Proteomes" id="UP000234914"/>
    </source>
</evidence>
<evidence type="ECO:0000256" key="5">
    <source>
        <dbReference type="ARBA" id="ARBA00023136"/>
    </source>
</evidence>
<dbReference type="InterPro" id="IPR029044">
    <property type="entry name" value="Nucleotide-diphossugar_trans"/>
</dbReference>
<dbReference type="Gene3D" id="3.90.550.10">
    <property type="entry name" value="Spore Coat Polysaccharide Biosynthesis Protein SpsA, Chain A"/>
    <property type="match status" value="1"/>
</dbReference>
<keyword evidence="2" id="KW-1003">Cell membrane</keyword>
<reference evidence="7 8" key="1">
    <citation type="submission" date="2017-12" db="EMBL/GenBank/DDBJ databases">
        <title>Phylogenetic diversity of female urinary microbiome.</title>
        <authorList>
            <person name="Thomas-White K."/>
            <person name="Wolfe A.J."/>
        </authorList>
    </citation>
    <scope>NUCLEOTIDE SEQUENCE [LARGE SCALE GENOMIC DNA]</scope>
    <source>
        <strain evidence="7 8">UMB0416</strain>
    </source>
</reference>
<evidence type="ECO:0000313" key="7">
    <source>
        <dbReference type="EMBL" id="PKZ68484.1"/>
    </source>
</evidence>
<proteinExistence type="predicted"/>
<evidence type="ECO:0000256" key="4">
    <source>
        <dbReference type="ARBA" id="ARBA00022679"/>
    </source>
</evidence>
<gene>
    <name evidence="7" type="ORF">CYJ96_07615</name>
</gene>
<comment type="subcellular location">
    <subcellularLocation>
        <location evidence="1">Cell membrane</location>
    </subcellularLocation>
</comment>
<dbReference type="AlphaFoldDB" id="A0A2I1RHB3"/>
<evidence type="ECO:0000256" key="3">
    <source>
        <dbReference type="ARBA" id="ARBA00022676"/>
    </source>
</evidence>
<comment type="caution">
    <text evidence="7">The sequence shown here is derived from an EMBL/GenBank/DDBJ whole genome shotgun (WGS) entry which is preliminary data.</text>
</comment>
<evidence type="ECO:0000256" key="2">
    <source>
        <dbReference type="ARBA" id="ARBA00022475"/>
    </source>
</evidence>
<keyword evidence="5" id="KW-0472">Membrane</keyword>
<dbReference type="GO" id="GO:0016757">
    <property type="term" value="F:glycosyltransferase activity"/>
    <property type="evidence" value="ECO:0007669"/>
    <property type="project" value="UniProtKB-KW"/>
</dbReference>
<dbReference type="Pfam" id="PF00535">
    <property type="entry name" value="Glycos_transf_2"/>
    <property type="match status" value="1"/>
</dbReference>
<evidence type="ECO:0000256" key="1">
    <source>
        <dbReference type="ARBA" id="ARBA00004236"/>
    </source>
</evidence>
<sequence>MTPISIVIITLNEAERIGNILRDLAQQSYQNFEVIVVDSNSEDDTCQIAASFRHQLPAISVHTMPKRGVSLGRNTGASLAKNERILFLDADVRLDAEFLQKASQLLDKKSLKVAGVYMNADHLKPWFTVGYLLFNMGIFASQFLSPTAVGACIFSSKSVHQQLGGFDESITLCEDCDYVNRAKKITRYQMLPLTFRFDPRRLQQDGYFNTGWKYLHANLYRFFIGEIRDNKIRYQFGHYHTQKK</sequence>
<keyword evidence="4 7" id="KW-0808">Transferase</keyword>
<dbReference type="Proteomes" id="UP000234914">
    <property type="component" value="Unassembled WGS sequence"/>
</dbReference>
<organism evidence="7 8">
    <name type="scientific">Faucicola osloensis</name>
    <name type="common">Moraxella osloensis</name>
    <dbReference type="NCBI Taxonomy" id="34062"/>
    <lineage>
        <taxon>Bacteria</taxon>
        <taxon>Pseudomonadati</taxon>
        <taxon>Pseudomonadota</taxon>
        <taxon>Gammaproteobacteria</taxon>
        <taxon>Moraxellales</taxon>
        <taxon>Moraxellaceae</taxon>
        <taxon>Faucicola</taxon>
    </lineage>
</organism>
<dbReference type="PANTHER" id="PTHR43646">
    <property type="entry name" value="GLYCOSYLTRANSFERASE"/>
    <property type="match status" value="1"/>
</dbReference>
<feature type="domain" description="Glycosyltransferase 2-like" evidence="6">
    <location>
        <begin position="5"/>
        <end position="158"/>
    </location>
</feature>
<dbReference type="PANTHER" id="PTHR43646:SF2">
    <property type="entry name" value="GLYCOSYLTRANSFERASE 2-LIKE DOMAIN-CONTAINING PROTEIN"/>
    <property type="match status" value="1"/>
</dbReference>
<keyword evidence="3" id="KW-0328">Glycosyltransferase</keyword>
<dbReference type="GO" id="GO:0005886">
    <property type="term" value="C:plasma membrane"/>
    <property type="evidence" value="ECO:0007669"/>
    <property type="project" value="UniProtKB-SubCell"/>
</dbReference>
<protein>
    <submittedName>
        <fullName evidence="7">Glycosyl transferase</fullName>
    </submittedName>
</protein>
<evidence type="ECO:0000259" key="6">
    <source>
        <dbReference type="Pfam" id="PF00535"/>
    </source>
</evidence>
<dbReference type="EMBL" id="PKJS01000009">
    <property type="protein sequence ID" value="PKZ68484.1"/>
    <property type="molecule type" value="Genomic_DNA"/>
</dbReference>
<name>A0A2I1RHB3_FAUOS</name>
<dbReference type="RefSeq" id="WP_101964551.1">
    <property type="nucleotide sequence ID" value="NZ_PKJS01000009.1"/>
</dbReference>
<dbReference type="InterPro" id="IPR001173">
    <property type="entry name" value="Glyco_trans_2-like"/>
</dbReference>